<dbReference type="PANTHER" id="PTHR43767:SF1">
    <property type="entry name" value="NONRIBOSOMAL PEPTIDE SYNTHASE PES1 (EUROFUNG)-RELATED"/>
    <property type="match status" value="1"/>
</dbReference>
<dbReference type="GO" id="GO:0016878">
    <property type="term" value="F:acid-thiol ligase activity"/>
    <property type="evidence" value="ECO:0007669"/>
    <property type="project" value="UniProtKB-ARBA"/>
</dbReference>
<dbReference type="Proteomes" id="UP000286287">
    <property type="component" value="Unassembled WGS sequence"/>
</dbReference>
<proteinExistence type="predicted"/>
<feature type="domain" description="AMP-dependent synthetase/ligase" evidence="1">
    <location>
        <begin position="30"/>
        <end position="401"/>
    </location>
</feature>
<keyword evidence="4" id="KW-1185">Reference proteome</keyword>
<dbReference type="EMBL" id="QYUJ01000030">
    <property type="protein sequence ID" value="RJF68983.1"/>
    <property type="molecule type" value="Genomic_DNA"/>
</dbReference>
<dbReference type="AlphaFoldDB" id="A0A418UZS0"/>
<organism evidence="3 4">
    <name type="scientific">Deinococcus cavernae</name>
    <dbReference type="NCBI Taxonomy" id="2320857"/>
    <lineage>
        <taxon>Bacteria</taxon>
        <taxon>Thermotogati</taxon>
        <taxon>Deinococcota</taxon>
        <taxon>Deinococci</taxon>
        <taxon>Deinococcales</taxon>
        <taxon>Deinococcaceae</taxon>
        <taxon>Deinococcus</taxon>
    </lineage>
</organism>
<sequence>MTPANRYWPPQKPRSLVIPQTGLMHNLNVSAERYPLKTAVWFYGRSLTYRELREQAGRLAGHLAAQGVKKSDRVAVWLQNSPAWVVAAHACWHLGAVVVPLAPMLQAREFGFFLQDAGVRVGIVGAELYDKAKQGGLGHTVAANVMLGTDFEPAGIPLPDGLNVTPTLQAGDVTLEEALQHQPAPPADVSGDDLCVMPYTSGTTGLPKGCVHTHGSVQANVFGSNVWVNGTPEDVFLAALPFFHVTGFVNSLLSPLAGGGKIVMMARWDRDAARQLIREHGVTTWTNTPTMVIDLMGSPAFDPADLKTLRRVTGGGASLPAAVGQRLLDTTGIEFMEGYGLSETMAQSHTNPEGRQKFQCLGIPLFNVDARVVDVDTLEEVPPGQSGEIVIHGPQVMQGYWNRPEETTRAFVTLDGKAFLRTGDLGYMDDEGYFFFSDRLKRMVNVSGMKVWPAEVENKLHAHPAVQEACVISVPDERTGERARALIVLKPGHAVSAEELQDWARGEMAPYKVPREYQFVESLPRSPTGKVAWRPLQDAARAAMS</sequence>
<dbReference type="CDD" id="cd05935">
    <property type="entry name" value="LC_FACS_like"/>
    <property type="match status" value="1"/>
</dbReference>
<comment type="caution">
    <text evidence="3">The sequence shown here is derived from an EMBL/GenBank/DDBJ whole genome shotgun (WGS) entry which is preliminary data.</text>
</comment>
<dbReference type="SUPFAM" id="SSF56801">
    <property type="entry name" value="Acetyl-CoA synthetase-like"/>
    <property type="match status" value="1"/>
</dbReference>
<evidence type="ECO:0000259" key="2">
    <source>
        <dbReference type="Pfam" id="PF13193"/>
    </source>
</evidence>
<dbReference type="RefSeq" id="WP_119766847.1">
    <property type="nucleotide sequence ID" value="NZ_QYUJ01000030.1"/>
</dbReference>
<dbReference type="Pfam" id="PF00501">
    <property type="entry name" value="AMP-binding"/>
    <property type="match status" value="1"/>
</dbReference>
<feature type="domain" description="AMP-binding enzyme C-terminal" evidence="2">
    <location>
        <begin position="455"/>
        <end position="530"/>
    </location>
</feature>
<evidence type="ECO:0000313" key="4">
    <source>
        <dbReference type="Proteomes" id="UP000286287"/>
    </source>
</evidence>
<dbReference type="InterPro" id="IPR025110">
    <property type="entry name" value="AMP-bd_C"/>
</dbReference>
<dbReference type="Gene3D" id="3.30.300.30">
    <property type="match status" value="1"/>
</dbReference>
<dbReference type="Gene3D" id="3.40.50.12780">
    <property type="entry name" value="N-terminal domain of ligase-like"/>
    <property type="match status" value="1"/>
</dbReference>
<accession>A0A418UZS0</accession>
<dbReference type="InterPro" id="IPR000873">
    <property type="entry name" value="AMP-dep_synth/lig_dom"/>
</dbReference>
<reference evidence="3 4" key="1">
    <citation type="submission" date="2018-09" db="EMBL/GenBank/DDBJ databases">
        <authorList>
            <person name="Zhu H."/>
        </authorList>
    </citation>
    <scope>NUCLEOTIDE SEQUENCE [LARGE SCALE GENOMIC DNA]</scope>
    <source>
        <strain evidence="3 4">K2S05-167</strain>
    </source>
</reference>
<protein>
    <submittedName>
        <fullName evidence="3">Long-chain fatty acid--CoA ligase</fullName>
    </submittedName>
</protein>
<dbReference type="NCBIfam" id="NF006181">
    <property type="entry name" value="PRK08314.1"/>
    <property type="match status" value="1"/>
</dbReference>
<dbReference type="PANTHER" id="PTHR43767">
    <property type="entry name" value="LONG-CHAIN-FATTY-ACID--COA LIGASE"/>
    <property type="match status" value="1"/>
</dbReference>
<evidence type="ECO:0000313" key="3">
    <source>
        <dbReference type="EMBL" id="RJF68983.1"/>
    </source>
</evidence>
<name>A0A418UZS0_9DEIO</name>
<dbReference type="InterPro" id="IPR042099">
    <property type="entry name" value="ANL_N_sf"/>
</dbReference>
<dbReference type="InterPro" id="IPR050237">
    <property type="entry name" value="ATP-dep_AMP-bd_enzyme"/>
</dbReference>
<dbReference type="Pfam" id="PF13193">
    <property type="entry name" value="AMP-binding_C"/>
    <property type="match status" value="1"/>
</dbReference>
<dbReference type="OrthoDB" id="9757771at2"/>
<dbReference type="PROSITE" id="PS00455">
    <property type="entry name" value="AMP_BINDING"/>
    <property type="match status" value="1"/>
</dbReference>
<keyword evidence="3" id="KW-0436">Ligase</keyword>
<gene>
    <name evidence="3" type="ORF">D3875_21885</name>
</gene>
<dbReference type="InterPro" id="IPR020845">
    <property type="entry name" value="AMP-binding_CS"/>
</dbReference>
<evidence type="ECO:0000259" key="1">
    <source>
        <dbReference type="Pfam" id="PF00501"/>
    </source>
</evidence>
<dbReference type="InterPro" id="IPR045851">
    <property type="entry name" value="AMP-bd_C_sf"/>
</dbReference>